<keyword evidence="3" id="KW-1185">Reference proteome</keyword>
<evidence type="ECO:0000313" key="3">
    <source>
        <dbReference type="Proteomes" id="UP000596276"/>
    </source>
</evidence>
<dbReference type="VEuPathDB" id="FungiDB:F9C07_2053624"/>
<organism evidence="2 3">
    <name type="scientific">Aspergillus flavus (strain ATCC 200026 / FGSC A1120 / IAM 13836 / NRRL 3357 / JCM 12722 / SRRC 167)</name>
    <dbReference type="NCBI Taxonomy" id="332952"/>
    <lineage>
        <taxon>Eukaryota</taxon>
        <taxon>Fungi</taxon>
        <taxon>Dikarya</taxon>
        <taxon>Ascomycota</taxon>
        <taxon>Pezizomycotina</taxon>
        <taxon>Eurotiomycetes</taxon>
        <taxon>Eurotiomycetidae</taxon>
        <taxon>Eurotiales</taxon>
        <taxon>Aspergillaceae</taxon>
        <taxon>Aspergillus</taxon>
        <taxon>Aspergillus subgen. Circumdati</taxon>
    </lineage>
</organism>
<dbReference type="VEuPathDB" id="FungiDB:AFLA_012260"/>
<protein>
    <submittedName>
        <fullName evidence="2">Uncharacterized protein</fullName>
    </submittedName>
</protein>
<proteinExistence type="predicted"/>
<gene>
    <name evidence="2" type="ORF">F9C07_2053624</name>
</gene>
<evidence type="ECO:0000256" key="1">
    <source>
        <dbReference type="SAM" id="MobiDB-lite"/>
    </source>
</evidence>
<dbReference type="Proteomes" id="UP000596276">
    <property type="component" value="Chromosome 2"/>
</dbReference>
<feature type="region of interest" description="Disordered" evidence="1">
    <location>
        <begin position="135"/>
        <end position="160"/>
    </location>
</feature>
<name>A0A7U2MCS1_ASPFN</name>
<sequence>MNLRWRDHGVYPPEPRAVFSFRHFPALRHLFLNLDEFHSRFWAGDPAVDPDLLVELLPQSIMSLHLAGRITNDLHRLEKGLLGLGNALSCGHFPRLEEVLWDQNEQLSSECERRVRPLFAEAGVSFDYNSWPTSSTTLGEGGGLPGPIDNNPPTPPWEQE</sequence>
<dbReference type="EMBL" id="CP044622">
    <property type="protein sequence ID" value="QRD81316.1"/>
    <property type="molecule type" value="Genomic_DNA"/>
</dbReference>
<dbReference type="AlphaFoldDB" id="A0A7U2MCS1"/>
<feature type="compositionally biased region" description="Pro residues" evidence="1">
    <location>
        <begin position="150"/>
        <end position="160"/>
    </location>
</feature>
<reference evidence="3" key="1">
    <citation type="journal article" date="2021" name="G3 (Bethesda)">
        <title>Chromosome assembled and annotated genome sequence of Aspergillus flavus NRRL 3357.</title>
        <authorList>
            <person name="Skerker J.M."/>
            <person name="Pianalto K.M."/>
            <person name="Mondo S.J."/>
            <person name="Yang K."/>
            <person name="Arkin A.P."/>
            <person name="Keller N.P."/>
            <person name="Grigoriev I.V."/>
            <person name="Louise Glass N.L."/>
        </authorList>
    </citation>
    <scope>NUCLEOTIDE SEQUENCE [LARGE SCALE GENOMIC DNA]</scope>
    <source>
        <strain evidence="3">ATCC 200026 / FGSC A1120 / IAM 13836 / NRRL 3357 / JCM 12722 / SRRC 167</strain>
    </source>
</reference>
<evidence type="ECO:0000313" key="2">
    <source>
        <dbReference type="EMBL" id="QRD81316.1"/>
    </source>
</evidence>
<accession>A0A7U2MCS1</accession>